<evidence type="ECO:0000256" key="5">
    <source>
        <dbReference type="ARBA" id="ARBA00022989"/>
    </source>
</evidence>
<organism evidence="11">
    <name type="scientific">Soboliphyme baturini</name>
    <dbReference type="NCBI Taxonomy" id="241478"/>
    <lineage>
        <taxon>Eukaryota</taxon>
        <taxon>Metazoa</taxon>
        <taxon>Ecdysozoa</taxon>
        <taxon>Nematoda</taxon>
        <taxon>Enoplea</taxon>
        <taxon>Dorylaimia</taxon>
        <taxon>Dioctophymatida</taxon>
        <taxon>Dioctophymatoidea</taxon>
        <taxon>Soboliphymatidae</taxon>
        <taxon>Soboliphyme</taxon>
    </lineage>
</organism>
<keyword evidence="10" id="KW-1185">Reference proteome</keyword>
<feature type="repeat" description="Cys-rich GLG1" evidence="8">
    <location>
        <begin position="881"/>
        <end position="941"/>
    </location>
</feature>
<evidence type="ECO:0000256" key="8">
    <source>
        <dbReference type="PROSITE-ProRule" id="PRU00622"/>
    </source>
</evidence>
<evidence type="ECO:0000256" key="3">
    <source>
        <dbReference type="ARBA" id="ARBA00022729"/>
    </source>
</evidence>
<dbReference type="InterPro" id="IPR017873">
    <property type="entry name" value="Cys-rich_GLG1_repeat_euk"/>
</dbReference>
<dbReference type="PROSITE" id="PS51289">
    <property type="entry name" value="GLG1_C_RICH"/>
    <property type="match status" value="7"/>
</dbReference>
<evidence type="ECO:0000256" key="2">
    <source>
        <dbReference type="ARBA" id="ARBA00022692"/>
    </source>
</evidence>
<evidence type="ECO:0000256" key="6">
    <source>
        <dbReference type="ARBA" id="ARBA00023136"/>
    </source>
</evidence>
<comment type="subcellular location">
    <subcellularLocation>
        <location evidence="1">Membrane</location>
        <topology evidence="1">Single-pass type I membrane protein</topology>
    </subcellularLocation>
</comment>
<feature type="repeat" description="Cys-rich GLG1" evidence="8">
    <location>
        <begin position="237"/>
        <end position="297"/>
    </location>
</feature>
<evidence type="ECO:0000256" key="7">
    <source>
        <dbReference type="ARBA" id="ARBA00023180"/>
    </source>
</evidence>
<reference evidence="11" key="1">
    <citation type="submission" date="2016-06" db="UniProtKB">
        <authorList>
            <consortium name="WormBaseParasite"/>
        </authorList>
    </citation>
    <scope>IDENTIFICATION</scope>
</reference>
<feature type="repeat" description="Cys-rich GLG1" evidence="8">
    <location>
        <begin position="299"/>
        <end position="361"/>
    </location>
</feature>
<dbReference type="GO" id="GO:0000139">
    <property type="term" value="C:Golgi membrane"/>
    <property type="evidence" value="ECO:0007669"/>
    <property type="project" value="InterPro"/>
</dbReference>
<dbReference type="Pfam" id="PF00839">
    <property type="entry name" value="Cys_rich_FGFR"/>
    <property type="match status" value="13"/>
</dbReference>
<accession>A0A183ITA5</accession>
<reference evidence="9 10" key="2">
    <citation type="submission" date="2018-11" db="EMBL/GenBank/DDBJ databases">
        <authorList>
            <consortium name="Pathogen Informatics"/>
        </authorList>
    </citation>
    <scope>NUCLEOTIDE SEQUENCE [LARGE SCALE GENOMIC DNA]</scope>
</reference>
<dbReference type="EMBL" id="UZAM01010098">
    <property type="protein sequence ID" value="VDP10969.1"/>
    <property type="molecule type" value="Genomic_DNA"/>
</dbReference>
<feature type="repeat" description="Cys-rich GLG1" evidence="8">
    <location>
        <begin position="495"/>
        <end position="558"/>
    </location>
</feature>
<evidence type="ECO:0000313" key="11">
    <source>
        <dbReference type="WBParaSite" id="SBAD_0000711701-mRNA-1"/>
    </source>
</evidence>
<evidence type="ECO:0000313" key="10">
    <source>
        <dbReference type="Proteomes" id="UP000270296"/>
    </source>
</evidence>
<sequence>MLQKFPDCAKFSNDEDPEHRGYLLACVVDHKDNITVGQCASYVRWVASLMFTDFLLIGRFVNKCSNDIIRLKCGQFDNTRKLVRDRPHSQGSTMECLLRKMVEDPAGYKSISSECHKEILRTAELQSDDFHLDRPLFFACRDDRERFCPDVISGNGRVMQCLIEHRQDTRMSEECAKELLLREHMMAMDFRISHPLLTACGPDIAAHHCMVDEQHPEYLKLTRVLLCLENVVHSGGRLGRNCEIQTLQHRQMLLSDYRIDPEIIDACSADIAKHCQNSLEGGGRTLHCLMGAAKSGHSNLSPTCFQAIAALLKVSDVSSDYRVDAVLYNDCKSVIDGVCRHQISSEDQMLSCLMKNGYSPEMSPACKDRLFEIQFFLSRSFSLDAQLYAACHLDAVDKCHAKKEWADLSTAGNTGPEPGHLVLSCLYRHAYDDSEASKLTPRCVEEVRRVLRERAVSVNLLPEIMDVCFNDLAQKCSARTGAGEEFMCLQSNQLTLSPACRDAVIRYTEMESRDFRINQALVKGCAPVISTYCREHAQKGIDNGDVTSCLLQHKGVQEMTHACRSYLTHLELISMDDYRFTYKFRRFCHNDVQTHCAGDERRDRAYIVECLSKIMVEDTLLDETPRISKECRKQLRAEYFMMEMAEKETDPHLNGLCKADISAHGCNVYDTTSEIIECLKSKKFDLEPACRKYIFKKEKIEFLDNTFDVMIQKTCANEIQFFCSMTDPKRVLHCLKSHKRSPKMSDECLQLIRRRQLEQASDFRLHPTLYKVCLDDIKTYCLTEYNSIMNAPEDEAHAEVISCLRRTIADRGRKKAMLAQSCQNEVRDLIYDSEVDPQLDRPFYDSCKKDIKILCSESIILRKGHESILECMKVHFTEGRIIDKRCAKELARKSNEELIDIHLDPMLNSACAMDVKRYCNDVPSGDVNILTCLLSASRSSNVQMSIECKKKLTDRERLWQKAVSVSTTIGFSVTCYLMNNIYRVWKYFKTLLTLETFPGI</sequence>
<dbReference type="WBParaSite" id="SBAD_0000711701-mRNA-1">
    <property type="protein sequence ID" value="SBAD_0000711701-mRNA-1"/>
    <property type="gene ID" value="SBAD_0000711701"/>
</dbReference>
<dbReference type="InterPro" id="IPR001893">
    <property type="entry name" value="Cys-rich_GLG1_repeat"/>
</dbReference>
<evidence type="ECO:0000313" key="9">
    <source>
        <dbReference type="EMBL" id="VDP10969.1"/>
    </source>
</evidence>
<keyword evidence="7" id="KW-0325">Glycoprotein</keyword>
<dbReference type="PANTHER" id="PTHR11884">
    <property type="entry name" value="SELECTIN LIGAND RELATED"/>
    <property type="match status" value="1"/>
</dbReference>
<dbReference type="InterPro" id="IPR039728">
    <property type="entry name" value="GLG1"/>
</dbReference>
<keyword evidence="2" id="KW-0812">Transmembrane</keyword>
<dbReference type="GO" id="GO:0017134">
    <property type="term" value="F:fibroblast growth factor binding"/>
    <property type="evidence" value="ECO:0007669"/>
    <property type="project" value="TreeGrafter"/>
</dbReference>
<keyword evidence="5" id="KW-1133">Transmembrane helix</keyword>
<gene>
    <name evidence="9" type="ORF">SBAD_LOCUS6852</name>
</gene>
<evidence type="ECO:0000256" key="1">
    <source>
        <dbReference type="ARBA" id="ARBA00004479"/>
    </source>
</evidence>
<keyword evidence="3" id="KW-0732">Signal</keyword>
<feature type="repeat" description="Cys-rich GLG1" evidence="8">
    <location>
        <begin position="110"/>
        <end position="170"/>
    </location>
</feature>
<feature type="repeat" description="Cys-rich GLG1" evidence="8">
    <location>
        <begin position="817"/>
        <end position="880"/>
    </location>
</feature>
<keyword evidence="6" id="KW-0472">Membrane</keyword>
<feature type="repeat" description="Cys-rich GLG1" evidence="8">
    <location>
        <begin position="743"/>
        <end position="812"/>
    </location>
</feature>
<dbReference type="PANTHER" id="PTHR11884:SF1">
    <property type="entry name" value="GOLGI APPARATUS PROTEIN 1"/>
    <property type="match status" value="1"/>
</dbReference>
<dbReference type="Proteomes" id="UP000270296">
    <property type="component" value="Unassembled WGS sequence"/>
</dbReference>
<keyword evidence="4" id="KW-0677">Repeat</keyword>
<evidence type="ECO:0000256" key="4">
    <source>
        <dbReference type="ARBA" id="ARBA00022737"/>
    </source>
</evidence>
<name>A0A183ITA5_9BILA</name>
<proteinExistence type="predicted"/>
<dbReference type="AlphaFoldDB" id="A0A183ITA5"/>
<protein>
    <submittedName>
        <fullName evidence="11">Golgi apparatus protein 1</fullName>
    </submittedName>
</protein>
<dbReference type="OrthoDB" id="2015434at2759"/>